<gene>
    <name evidence="1" type="ORF">8_33</name>
</gene>
<protein>
    <submittedName>
        <fullName evidence="1">Uncharacterized protein</fullName>
    </submittedName>
</protein>
<organism evidence="1">
    <name type="scientific">Mimiviridae sp. ChoanoV1</name>
    <dbReference type="NCBI Taxonomy" id="2596887"/>
    <lineage>
        <taxon>Viruses</taxon>
        <taxon>Varidnaviria</taxon>
        <taxon>Bamfordvirae</taxon>
        <taxon>Nucleocytoviricota</taxon>
        <taxon>Megaviricetes</taxon>
        <taxon>Imitervirales</taxon>
        <taxon>Schizomimiviridae</taxon>
    </lineage>
</organism>
<reference evidence="1" key="1">
    <citation type="submission" date="2018-11" db="EMBL/GenBank/DDBJ databases">
        <title>A distinct lineage of giant viruses engineers rhodopsin photosystems in predatory marine eukaryotes.</title>
        <authorList>
            <person name="Needham D.M."/>
            <person name="Yoshizawa S."/>
            <person name="Hosaka T."/>
            <person name="Poirier C."/>
            <person name="Choi C.-J."/>
            <person name="Hehenberger E."/>
            <person name="Irwin N.A.T."/>
            <person name="Wilken S."/>
            <person name="Yung C.-M."/>
            <person name="Bachy C."/>
            <person name="Kurihara R."/>
            <person name="Nakajima Y."/>
            <person name="Kojima K."/>
            <person name="Kimura-Someya T."/>
            <person name="Leonard G."/>
            <person name="Malmstrom R.R."/>
            <person name="Mende D."/>
            <person name="Olson D.K."/>
            <person name="Sudo Y."/>
            <person name="Sudek S."/>
            <person name="Richards T.A."/>
            <person name="DeLong E.F."/>
            <person name="Keeling P.J."/>
            <person name="Santoro A.E."/>
            <person name="Shirouzu M."/>
            <person name="Iwasaki W."/>
            <person name="Worden A.Z."/>
        </authorList>
    </citation>
    <scope>NUCLEOTIDE SEQUENCE</scope>
</reference>
<proteinExistence type="predicted"/>
<dbReference type="EMBL" id="MK250092">
    <property type="protein sequence ID" value="QDY52436.1"/>
    <property type="molecule type" value="Genomic_DNA"/>
</dbReference>
<sequence>MPNYDKIDEEHDIVLTKQKIKSKGKTTVKRVKGDKKKDKEVYNKKYVRTKMKKMGF</sequence>
<accession>A0A5B8IEJ2</accession>
<evidence type="ECO:0000313" key="1">
    <source>
        <dbReference type="EMBL" id="QDY52436.1"/>
    </source>
</evidence>
<name>A0A5B8IEJ2_9VIRU</name>